<proteinExistence type="predicted"/>
<dbReference type="EMBL" id="FBWH01000034">
    <property type="protein sequence ID" value="CUX43068.1"/>
    <property type="molecule type" value="Genomic_DNA"/>
</dbReference>
<gene>
    <name evidence="1" type="ORF">AGR13a_Cc90039</name>
</gene>
<keyword evidence="2" id="KW-1185">Reference proteome</keyword>
<evidence type="ECO:0000313" key="2">
    <source>
        <dbReference type="Proteomes" id="UP000191812"/>
    </source>
</evidence>
<comment type="caution">
    <text evidence="1">The sequence shown here is derived from an EMBL/GenBank/DDBJ whole genome shotgun (WGS) entry which is preliminary data.</text>
</comment>
<accession>A0ABM9VIJ5</accession>
<sequence>MLYLSWLGSREIAKDLAITH</sequence>
<organism evidence="1 2">
    <name type="scientific">Agrobacterium genomosp. 13 str. CFBP 6927</name>
    <dbReference type="NCBI Taxonomy" id="1183428"/>
    <lineage>
        <taxon>Bacteria</taxon>
        <taxon>Pseudomonadati</taxon>
        <taxon>Pseudomonadota</taxon>
        <taxon>Alphaproteobacteria</taxon>
        <taxon>Hyphomicrobiales</taxon>
        <taxon>Rhizobiaceae</taxon>
        <taxon>Rhizobium/Agrobacterium group</taxon>
        <taxon>Agrobacterium</taxon>
        <taxon>Agrobacterium tumefaciens complex</taxon>
    </lineage>
</organism>
<dbReference type="Proteomes" id="UP000191812">
    <property type="component" value="Unassembled WGS sequence"/>
</dbReference>
<reference evidence="1 2" key="1">
    <citation type="submission" date="2016-01" db="EMBL/GenBank/DDBJ databases">
        <authorList>
            <person name="Regsiter A."/>
            <person name="william w."/>
        </authorList>
    </citation>
    <scope>NUCLEOTIDE SEQUENCE [LARGE SCALE GENOMIC DNA]</scope>
    <source>
        <strain evidence="1 2">CFBP 6927</strain>
    </source>
</reference>
<name>A0ABM9VIJ5_9HYPH</name>
<evidence type="ECO:0000313" key="1">
    <source>
        <dbReference type="EMBL" id="CUX43068.1"/>
    </source>
</evidence>
<protein>
    <submittedName>
        <fullName evidence="1">Uncharacterized protein</fullName>
    </submittedName>
</protein>